<evidence type="ECO:0000256" key="14">
    <source>
        <dbReference type="ARBA" id="ARBA00022824"/>
    </source>
</evidence>
<evidence type="ECO:0000256" key="12">
    <source>
        <dbReference type="ARBA" id="ARBA00022741"/>
    </source>
</evidence>
<comment type="catalytic activity">
    <reaction evidence="20">
        <text>L-threonyl-[protein] + ATP = O-phospho-L-threonyl-[protein] + ADP + H(+)</text>
        <dbReference type="Rhea" id="RHEA:46608"/>
        <dbReference type="Rhea" id="RHEA-COMP:11060"/>
        <dbReference type="Rhea" id="RHEA-COMP:11605"/>
        <dbReference type="ChEBI" id="CHEBI:15378"/>
        <dbReference type="ChEBI" id="CHEBI:30013"/>
        <dbReference type="ChEBI" id="CHEBI:30616"/>
        <dbReference type="ChEBI" id="CHEBI:61977"/>
        <dbReference type="ChEBI" id="CHEBI:456216"/>
        <dbReference type="EC" id="2.7.11.12"/>
    </reaction>
</comment>
<evidence type="ECO:0000256" key="15">
    <source>
        <dbReference type="ARBA" id="ARBA00022840"/>
    </source>
</evidence>
<feature type="binding site" evidence="22">
    <location>
        <position position="606"/>
    </location>
    <ligand>
        <name>ATP</name>
        <dbReference type="ChEBI" id="CHEBI:30616"/>
    </ligand>
</feature>
<keyword evidence="8" id="KW-0723">Serine/threonine-protein kinase</keyword>
<dbReference type="CDD" id="cd05572">
    <property type="entry name" value="STKc_cGK"/>
    <property type="match status" value="1"/>
</dbReference>
<sequence length="885" mass="101345">MVEELSEKFESSTRVSITRNTSINQTQAPLRRQRTFTYKHRRNDEGEEDVTIIKHLVKREKTEEDKVFLREVLSNNIVCNSLNEYEIEAFVDAMSYFVFPIGSTITKQGTHGSYFFVISEGNFEVFVNDKPVKVLGRGKSFGEIALIYDCPRSATIRVKDVDVKSSKDTLGGLWGVTRVVFRETLMHLSTRNYTENRAFLDGVNIFGILSESQKNIITSALVDSKFQPGDKIVTQGEYGDILYIIKQGKADVFIDGEKVRTLNKGHYFGERALLYDEPRSATVEATEETLCVSLGREILTKVLGNLNNVLSRNIMMEYLQNSSLLRQFTAEQLTELIESASIRDFQPGDIILHKEEKIKGIRFFIVLEGYVQLLYENTEMGIMERGDSFGEEYILSPDLQFAHTVKCITRGKILIGCKIALLTKHALDMIIGTGYIDEKLDYNNKMAVINKMYIFRYLSNKQRDTLIKAFKTVRYSKDEDIIKEGEYGDAFYIINRGEVEITKNGVHIRTLGKHDYFGERALLYDEPRSASVSCTITDVDLWVVEKSVFLQIVEPPMLTHLESRIRIQDTNVLFEDLDVIKNIGNGTFGIVRMVNHRPTGIRFALKCVSRRCIRAQKQQKHIKLEREIMAQNDHPFIIQLVKTFKDSENIYFLTELITGGELYDAIRKLGLLSRPQAQFYLASIILAFEYLHERQIAYRDLKPENILLDHQGYIKLIDFGCAKKINGRSYTLIGTPHYMAPEIILGKGYSCLADIWSFGVCLYEFICGPLPFGSDAQDQIEIFRDILTGELTFPDYVKDQEAMSLIKSFLCRVPEIRIGASVNGFKDIKDHVYFKGFDWDKLAGRAIVPPLIPQGEVYNEEDNEQPEISDQSDLPDEDDGWENEF</sequence>
<comment type="cofactor">
    <cofactor evidence="1">
        <name>Mg(2+)</name>
        <dbReference type="ChEBI" id="CHEBI:18420"/>
    </cofactor>
</comment>
<organism evidence="28 29">
    <name type="scientific">Theileria equi strain WA</name>
    <dbReference type="NCBI Taxonomy" id="1537102"/>
    <lineage>
        <taxon>Eukaryota</taxon>
        <taxon>Sar</taxon>
        <taxon>Alveolata</taxon>
        <taxon>Apicomplexa</taxon>
        <taxon>Aconoidasida</taxon>
        <taxon>Piroplasmida</taxon>
        <taxon>Theileriidae</taxon>
        <taxon>Theileria</taxon>
    </lineage>
</organism>
<feature type="domain" description="Cyclic nucleotide-binding" evidence="25">
    <location>
        <begin position="78"/>
        <end position="202"/>
    </location>
</feature>
<evidence type="ECO:0000256" key="19">
    <source>
        <dbReference type="ARBA" id="ARBA00024113"/>
    </source>
</evidence>
<evidence type="ECO:0000259" key="24">
    <source>
        <dbReference type="PROSITE" id="PS50011"/>
    </source>
</evidence>
<comment type="subcellular location">
    <subcellularLocation>
        <location evidence="3">Cytoplasm</location>
    </subcellularLocation>
    <subcellularLocation>
        <location evidence="2">Endoplasmic reticulum membrane</location>
        <topology evidence="2">Peripheral membrane protein</topology>
        <orientation evidence="2">Cytoplasmic side</orientation>
    </subcellularLocation>
</comment>
<dbReference type="GO" id="GO:0004691">
    <property type="term" value="F:cAMP-dependent protein kinase activity"/>
    <property type="evidence" value="ECO:0007669"/>
    <property type="project" value="TreeGrafter"/>
</dbReference>
<dbReference type="AlphaFoldDB" id="L1LDL1"/>
<feature type="region of interest" description="Disordered" evidence="23">
    <location>
        <begin position="856"/>
        <end position="885"/>
    </location>
</feature>
<dbReference type="SUPFAM" id="SSF56112">
    <property type="entry name" value="Protein kinase-like (PK-like)"/>
    <property type="match status" value="1"/>
</dbReference>
<dbReference type="InterPro" id="IPR000595">
    <property type="entry name" value="cNMP-bd_dom"/>
</dbReference>
<reference evidence="28 29" key="2">
    <citation type="journal article" date="2012" name="BMC Genomics">
        <title>Comparative genomic analysis and phylogenetic position of Theileria equi.</title>
        <authorList>
            <person name="Kappmeyer L.S."/>
            <person name="Thiagarajan M."/>
            <person name="Herndon D.R."/>
            <person name="Ramsay J.D."/>
            <person name="Caler E."/>
            <person name="Djikeng A."/>
            <person name="Gillespie J.J."/>
            <person name="Lau A.O."/>
            <person name="Roalson E.H."/>
            <person name="Silva J.C."/>
            <person name="Silva M.G."/>
            <person name="Suarez C.E."/>
            <person name="Ueti M.W."/>
            <person name="Nene V.M."/>
            <person name="Mealey R.H."/>
            <person name="Knowles D.P."/>
            <person name="Brayton K.A."/>
        </authorList>
    </citation>
    <scope>NUCLEOTIDE SEQUENCE [LARGE SCALE GENOMIC DNA]</scope>
    <source>
        <strain evidence="28 29">WA</strain>
    </source>
</reference>
<dbReference type="InterPro" id="IPR018488">
    <property type="entry name" value="cNMP-bd_CS"/>
</dbReference>
<evidence type="ECO:0000256" key="8">
    <source>
        <dbReference type="ARBA" id="ARBA00022527"/>
    </source>
</evidence>
<name>L1LDL1_THEEQ</name>
<dbReference type="InterPro" id="IPR014710">
    <property type="entry name" value="RmlC-like_jellyroll"/>
</dbReference>
<gene>
    <name evidence="27" type="ORF">BEWA_011830</name>
    <name evidence="28" type="ORF">BEWA_054980</name>
</gene>
<proteinExistence type="inferred from homology"/>
<dbReference type="GO" id="GO:0046872">
    <property type="term" value="F:metal ion binding"/>
    <property type="evidence" value="ECO:0007669"/>
    <property type="project" value="UniProtKB-KW"/>
</dbReference>
<dbReference type="PROSITE" id="PS51285">
    <property type="entry name" value="AGC_KINASE_CTER"/>
    <property type="match status" value="1"/>
</dbReference>
<dbReference type="PROSITE" id="PS00107">
    <property type="entry name" value="PROTEIN_KINASE_ATP"/>
    <property type="match status" value="1"/>
</dbReference>
<dbReference type="PROSITE" id="PS50042">
    <property type="entry name" value="CNMP_BINDING_3"/>
    <property type="match status" value="4"/>
</dbReference>
<keyword evidence="17" id="KW-0142">cGMP-binding</keyword>
<comment type="catalytic activity">
    <reaction evidence="21">
        <text>L-seryl-[protein] + ATP = O-phospho-L-seryl-[protein] + ADP + H(+)</text>
        <dbReference type="Rhea" id="RHEA:17989"/>
        <dbReference type="Rhea" id="RHEA-COMP:9863"/>
        <dbReference type="Rhea" id="RHEA-COMP:11604"/>
        <dbReference type="ChEBI" id="CHEBI:15378"/>
        <dbReference type="ChEBI" id="CHEBI:29999"/>
        <dbReference type="ChEBI" id="CHEBI:30616"/>
        <dbReference type="ChEBI" id="CHEBI:83421"/>
        <dbReference type="ChEBI" id="CHEBI:456216"/>
        <dbReference type="EC" id="2.7.11.12"/>
    </reaction>
</comment>
<evidence type="ECO:0000256" key="4">
    <source>
        <dbReference type="ARBA" id="ARBA00006352"/>
    </source>
</evidence>
<keyword evidence="15 22" id="KW-0067">ATP-binding</keyword>
<dbReference type="eggNOG" id="KOG0614">
    <property type="taxonomic scope" value="Eukaryota"/>
</dbReference>
<dbReference type="InterPro" id="IPR008271">
    <property type="entry name" value="Ser/Thr_kinase_AS"/>
</dbReference>
<comment type="caution">
    <text evidence="28">The sequence shown here is derived from an EMBL/GenBank/DDBJ whole genome shotgun (WGS) entry which is preliminary data.</text>
</comment>
<keyword evidence="16" id="KW-0460">Magnesium</keyword>
<dbReference type="VEuPathDB" id="PiroplasmaDB:BEWA_054980"/>
<keyword evidence="13 28" id="KW-0418">Kinase</keyword>
<feature type="domain" description="Cyclic nucleotide-binding" evidence="25">
    <location>
        <begin position="205"/>
        <end position="314"/>
    </location>
</feature>
<dbReference type="PANTHER" id="PTHR24353">
    <property type="entry name" value="CYCLIC NUCLEOTIDE-DEPENDENT PROTEIN KINASE"/>
    <property type="match status" value="1"/>
</dbReference>
<evidence type="ECO:0000256" key="22">
    <source>
        <dbReference type="PROSITE-ProRule" id="PRU10141"/>
    </source>
</evidence>
<evidence type="ECO:0000256" key="2">
    <source>
        <dbReference type="ARBA" id="ARBA00004397"/>
    </source>
</evidence>
<evidence type="ECO:0000256" key="7">
    <source>
        <dbReference type="ARBA" id="ARBA00022490"/>
    </source>
</evidence>
<dbReference type="VEuPathDB" id="PiroplasmaDB:BEWA_011830"/>
<feature type="compositionally biased region" description="Acidic residues" evidence="23">
    <location>
        <begin position="873"/>
        <end position="885"/>
    </location>
</feature>
<evidence type="ECO:0000259" key="25">
    <source>
        <dbReference type="PROSITE" id="PS50042"/>
    </source>
</evidence>
<evidence type="ECO:0000256" key="23">
    <source>
        <dbReference type="SAM" id="MobiDB-lite"/>
    </source>
</evidence>
<dbReference type="SUPFAM" id="SSF51206">
    <property type="entry name" value="cAMP-binding domain-like"/>
    <property type="match status" value="4"/>
</dbReference>
<reference evidence="28" key="1">
    <citation type="submission" date="2009-04" db="EMBL/GenBank/DDBJ databases">
        <authorList>
            <person name="Kappmeyer L."/>
            <person name="Thiagarajan M."/>
            <person name="Herndon D."/>
            <person name="Caler E."/>
            <person name="Galinsky K."/>
            <person name="Inman J."/>
            <person name="Schobel S."/>
            <person name="Amedeo P."/>
            <person name="Watkins K."/>
            <person name="Bradley B."/>
            <person name="Sosa J."/>
            <person name="Sarmiento M."/>
            <person name="Fedorova N."/>
            <person name="Brayton K."/>
            <person name="Lau A."/>
            <person name="Nene V."/>
            <person name="Djikeng A."/>
            <person name="Knowles D."/>
        </authorList>
    </citation>
    <scope>NUCLEOTIDE SEQUENCE</scope>
    <source>
        <strain evidence="28">WA</strain>
    </source>
</reference>
<dbReference type="PROSITE" id="PS00108">
    <property type="entry name" value="PROTEIN_KINASE_ST"/>
    <property type="match status" value="1"/>
</dbReference>
<feature type="compositionally biased region" description="Acidic residues" evidence="23">
    <location>
        <begin position="858"/>
        <end position="867"/>
    </location>
</feature>
<comment type="subunit">
    <text evidence="5">Monomer.</text>
</comment>
<evidence type="ECO:0000256" key="20">
    <source>
        <dbReference type="ARBA" id="ARBA00047298"/>
    </source>
</evidence>
<dbReference type="Gene3D" id="2.60.120.10">
    <property type="entry name" value="Jelly Rolls"/>
    <property type="match status" value="4"/>
</dbReference>
<evidence type="ECO:0000256" key="5">
    <source>
        <dbReference type="ARBA" id="ARBA00011245"/>
    </source>
</evidence>
<keyword evidence="9" id="KW-0140">cGMP</keyword>
<evidence type="ECO:0000313" key="27">
    <source>
        <dbReference type="EMBL" id="EKX72624.1"/>
    </source>
</evidence>
<evidence type="ECO:0000259" key="26">
    <source>
        <dbReference type="PROSITE" id="PS51285"/>
    </source>
</evidence>
<dbReference type="GeneID" id="15804263"/>
<evidence type="ECO:0000256" key="9">
    <source>
        <dbReference type="ARBA" id="ARBA00022535"/>
    </source>
</evidence>
<evidence type="ECO:0000256" key="6">
    <source>
        <dbReference type="ARBA" id="ARBA00012428"/>
    </source>
</evidence>
<feature type="domain" description="Cyclic nucleotide-binding" evidence="25">
    <location>
        <begin position="324"/>
        <end position="432"/>
    </location>
</feature>
<dbReference type="GO" id="GO:0004692">
    <property type="term" value="F:cGMP-dependent protein kinase activity"/>
    <property type="evidence" value="ECO:0007669"/>
    <property type="project" value="UniProtKB-EC"/>
</dbReference>
<evidence type="ECO:0000256" key="17">
    <source>
        <dbReference type="ARBA" id="ARBA00022992"/>
    </source>
</evidence>
<keyword evidence="7" id="KW-0963">Cytoplasm</keyword>
<dbReference type="Proteomes" id="UP000031512">
    <property type="component" value="Unassembled WGS sequence"/>
</dbReference>
<dbReference type="EC" id="2.7.11.12" evidence="6"/>
<dbReference type="GO" id="GO:0005524">
    <property type="term" value="F:ATP binding"/>
    <property type="evidence" value="ECO:0007669"/>
    <property type="project" value="UniProtKB-UniRule"/>
</dbReference>
<dbReference type="Pfam" id="PF00069">
    <property type="entry name" value="Pkinase"/>
    <property type="match status" value="1"/>
</dbReference>
<keyword evidence="29" id="KW-1185">Reference proteome</keyword>
<dbReference type="PROSITE" id="PS50011">
    <property type="entry name" value="PROTEIN_KINASE_DOM"/>
    <property type="match status" value="1"/>
</dbReference>
<dbReference type="SMART" id="SM00220">
    <property type="entry name" value="S_TKc"/>
    <property type="match status" value="1"/>
</dbReference>
<evidence type="ECO:0000256" key="13">
    <source>
        <dbReference type="ARBA" id="ARBA00022777"/>
    </source>
</evidence>
<evidence type="ECO:0000256" key="16">
    <source>
        <dbReference type="ARBA" id="ARBA00022842"/>
    </source>
</evidence>
<feature type="domain" description="Protein kinase" evidence="24">
    <location>
        <begin position="577"/>
        <end position="834"/>
    </location>
</feature>
<evidence type="ECO:0000313" key="28">
    <source>
        <dbReference type="EMBL" id="EKX73441.1"/>
    </source>
</evidence>
<evidence type="ECO:0000256" key="11">
    <source>
        <dbReference type="ARBA" id="ARBA00022723"/>
    </source>
</evidence>
<dbReference type="InterPro" id="IPR000719">
    <property type="entry name" value="Prot_kinase_dom"/>
</dbReference>
<dbReference type="PRINTS" id="PR00103">
    <property type="entry name" value="CAMPKINASE"/>
</dbReference>
<dbReference type="GO" id="GO:0005789">
    <property type="term" value="C:endoplasmic reticulum membrane"/>
    <property type="evidence" value="ECO:0007669"/>
    <property type="project" value="UniProtKB-SubCell"/>
</dbReference>
<keyword evidence="12 22" id="KW-0547">Nucleotide-binding</keyword>
<dbReference type="PANTHER" id="PTHR24353:SF37">
    <property type="entry name" value="CAMP-DEPENDENT PROTEIN KINASE CATALYTIC SUBUNIT PRKX"/>
    <property type="match status" value="1"/>
</dbReference>
<keyword evidence="11" id="KW-0479">Metal-binding</keyword>
<dbReference type="Pfam" id="PF00027">
    <property type="entry name" value="cNMP_binding"/>
    <property type="match status" value="3"/>
</dbReference>
<dbReference type="Gene3D" id="3.30.200.20">
    <property type="entry name" value="Phosphorylase Kinase, domain 1"/>
    <property type="match status" value="1"/>
</dbReference>
<dbReference type="EMBL" id="ACOU01000004">
    <property type="protein sequence ID" value="EKX72624.1"/>
    <property type="molecule type" value="Genomic_DNA"/>
</dbReference>
<feature type="domain" description="Cyclic nucleotide-binding" evidence="25">
    <location>
        <begin position="454"/>
        <end position="553"/>
    </location>
</feature>
<feature type="domain" description="AGC-kinase C-terminal" evidence="26">
    <location>
        <begin position="835"/>
        <end position="885"/>
    </location>
</feature>
<evidence type="ECO:0000313" key="29">
    <source>
        <dbReference type="Proteomes" id="UP000031512"/>
    </source>
</evidence>
<comment type="similarity">
    <text evidence="4">Belongs to the protein kinase superfamily. AGC Ser/Thr protein kinase family. cGMP subfamily.</text>
</comment>
<keyword evidence="14" id="KW-0256">Endoplasmic reticulum</keyword>
<dbReference type="InterPro" id="IPR000961">
    <property type="entry name" value="AGC-kinase_C"/>
</dbReference>
<evidence type="ECO:0000256" key="18">
    <source>
        <dbReference type="ARBA" id="ARBA00023136"/>
    </source>
</evidence>
<dbReference type="KEGG" id="beq:BEWA_011830"/>
<dbReference type="SMART" id="SM00100">
    <property type="entry name" value="cNMP"/>
    <property type="match status" value="4"/>
</dbReference>
<dbReference type="FunFam" id="1.10.510.10:FF:000571">
    <property type="entry name" value="Maternal embryonic leucine zipper kinase"/>
    <property type="match status" value="1"/>
</dbReference>
<dbReference type="InterPro" id="IPR018490">
    <property type="entry name" value="cNMP-bd_dom_sf"/>
</dbReference>
<dbReference type="FunFam" id="2.60.120.10:FF:000068">
    <property type="entry name" value="cGMP-dependent protein kinase"/>
    <property type="match status" value="1"/>
</dbReference>
<dbReference type="InterPro" id="IPR035014">
    <property type="entry name" value="STKc_cGK"/>
</dbReference>
<dbReference type="eggNOG" id="KOG1113">
    <property type="taxonomic scope" value="Eukaryota"/>
</dbReference>
<dbReference type="EMBL" id="ACOU01000003">
    <property type="protein sequence ID" value="EKX73441.1"/>
    <property type="molecule type" value="Genomic_DNA"/>
</dbReference>
<evidence type="ECO:0000256" key="10">
    <source>
        <dbReference type="ARBA" id="ARBA00022679"/>
    </source>
</evidence>
<accession>L1LDL1</accession>
<evidence type="ECO:0000256" key="3">
    <source>
        <dbReference type="ARBA" id="ARBA00004496"/>
    </source>
</evidence>
<dbReference type="InterPro" id="IPR017441">
    <property type="entry name" value="Protein_kinase_ATP_BS"/>
</dbReference>
<dbReference type="InterPro" id="IPR011009">
    <property type="entry name" value="Kinase-like_dom_sf"/>
</dbReference>
<dbReference type="RefSeq" id="XP_004832076.1">
    <property type="nucleotide sequence ID" value="XM_004832019.1"/>
</dbReference>
<dbReference type="CDD" id="cd00038">
    <property type="entry name" value="CAP_ED"/>
    <property type="match status" value="4"/>
</dbReference>
<protein>
    <recommendedName>
        <fullName evidence="19">cGMP-dependent protein kinase</fullName>
        <ecNumber evidence="6">2.7.11.12</ecNumber>
    </recommendedName>
</protein>
<dbReference type="Gene3D" id="1.10.510.10">
    <property type="entry name" value="Transferase(Phosphotransferase) domain 1"/>
    <property type="match status" value="1"/>
</dbReference>
<keyword evidence="18" id="KW-0472">Membrane</keyword>
<evidence type="ECO:0000256" key="21">
    <source>
        <dbReference type="ARBA" id="ARBA00047462"/>
    </source>
</evidence>
<dbReference type="STRING" id="1537102.L1LDL1"/>
<dbReference type="GO" id="GO:0030553">
    <property type="term" value="F:cGMP binding"/>
    <property type="evidence" value="ECO:0007669"/>
    <property type="project" value="UniProtKB-KW"/>
</dbReference>
<dbReference type="GO" id="GO:0005952">
    <property type="term" value="C:cAMP-dependent protein kinase complex"/>
    <property type="evidence" value="ECO:0007669"/>
    <property type="project" value="TreeGrafter"/>
</dbReference>
<dbReference type="PROSITE" id="PS00888">
    <property type="entry name" value="CNMP_BINDING_1"/>
    <property type="match status" value="2"/>
</dbReference>
<evidence type="ECO:0000256" key="1">
    <source>
        <dbReference type="ARBA" id="ARBA00001946"/>
    </source>
</evidence>
<keyword evidence="10 28" id="KW-0808">Transferase</keyword>
<dbReference type="OrthoDB" id="100546at2759"/>
<dbReference type="PROSITE" id="PS00889">
    <property type="entry name" value="CNMP_BINDING_2"/>
    <property type="match status" value="2"/>
</dbReference>